<dbReference type="PRINTS" id="PR00069">
    <property type="entry name" value="ALDKETRDTASE"/>
</dbReference>
<dbReference type="InterPro" id="IPR023210">
    <property type="entry name" value="NADP_OxRdtase_dom"/>
</dbReference>
<evidence type="ECO:0000259" key="2">
    <source>
        <dbReference type="Pfam" id="PF00248"/>
    </source>
</evidence>
<organism evidence="3 4">
    <name type="scientific">Wolfiporia cocos (strain MD-104)</name>
    <name type="common">Brown rot fungus</name>
    <dbReference type="NCBI Taxonomy" id="742152"/>
    <lineage>
        <taxon>Eukaryota</taxon>
        <taxon>Fungi</taxon>
        <taxon>Dikarya</taxon>
        <taxon>Basidiomycota</taxon>
        <taxon>Agaricomycotina</taxon>
        <taxon>Agaricomycetes</taxon>
        <taxon>Polyporales</taxon>
        <taxon>Phaeolaceae</taxon>
        <taxon>Wolfiporia</taxon>
    </lineage>
</organism>
<dbReference type="InterPro" id="IPR036812">
    <property type="entry name" value="NAD(P)_OxRdtase_dom_sf"/>
</dbReference>
<accession>A0A2H3JY25</accession>
<dbReference type="Pfam" id="PF00248">
    <property type="entry name" value="Aldo_ket_red"/>
    <property type="match status" value="1"/>
</dbReference>
<dbReference type="OrthoDB" id="416253at2759"/>
<evidence type="ECO:0000313" key="4">
    <source>
        <dbReference type="Proteomes" id="UP000218811"/>
    </source>
</evidence>
<feature type="domain" description="NADP-dependent oxidoreductase" evidence="2">
    <location>
        <begin position="10"/>
        <end position="121"/>
    </location>
</feature>
<keyword evidence="4" id="KW-1185">Reference proteome</keyword>
<dbReference type="SUPFAM" id="SSF51430">
    <property type="entry name" value="NAD(P)-linked oxidoreductase"/>
    <property type="match status" value="1"/>
</dbReference>
<dbReference type="STRING" id="742152.A0A2H3JY25"/>
<feature type="region of interest" description="Disordered" evidence="1">
    <location>
        <begin position="125"/>
        <end position="147"/>
    </location>
</feature>
<dbReference type="GO" id="GO:0016491">
    <property type="term" value="F:oxidoreductase activity"/>
    <property type="evidence" value="ECO:0007669"/>
    <property type="project" value="InterPro"/>
</dbReference>
<dbReference type="EMBL" id="KB468135">
    <property type="protein sequence ID" value="PCH42768.1"/>
    <property type="molecule type" value="Genomic_DNA"/>
</dbReference>
<sequence length="147" mass="16054">MTGSGSTYVQGIVDATGVWPAVNQIEAHLLLPQDDLVAYCKEHNVHITAYSPLGNNVFGKPKLTNYPEVQAIAQKLGATTAQVLIAWGVYRGYSVIPKSVQQERIVSNFKQVELSAEDYEALFSDRQEGPDAVQHPEVSATTNPKVK</sequence>
<dbReference type="InterPro" id="IPR020471">
    <property type="entry name" value="AKR"/>
</dbReference>
<evidence type="ECO:0000313" key="3">
    <source>
        <dbReference type="EMBL" id="PCH42768.1"/>
    </source>
</evidence>
<reference evidence="3 4" key="1">
    <citation type="journal article" date="2012" name="Science">
        <title>The Paleozoic origin of enzymatic lignin decomposition reconstructed from 31 fungal genomes.</title>
        <authorList>
            <person name="Floudas D."/>
            <person name="Binder M."/>
            <person name="Riley R."/>
            <person name="Barry K."/>
            <person name="Blanchette R.A."/>
            <person name="Henrissat B."/>
            <person name="Martinez A.T."/>
            <person name="Otillar R."/>
            <person name="Spatafora J.W."/>
            <person name="Yadav J.S."/>
            <person name="Aerts A."/>
            <person name="Benoit I."/>
            <person name="Boyd A."/>
            <person name="Carlson A."/>
            <person name="Copeland A."/>
            <person name="Coutinho P.M."/>
            <person name="de Vries R.P."/>
            <person name="Ferreira P."/>
            <person name="Findley K."/>
            <person name="Foster B."/>
            <person name="Gaskell J."/>
            <person name="Glotzer D."/>
            <person name="Gorecki P."/>
            <person name="Heitman J."/>
            <person name="Hesse C."/>
            <person name="Hori C."/>
            <person name="Igarashi K."/>
            <person name="Jurgens J.A."/>
            <person name="Kallen N."/>
            <person name="Kersten P."/>
            <person name="Kohler A."/>
            <person name="Kuees U."/>
            <person name="Kumar T.K.A."/>
            <person name="Kuo A."/>
            <person name="LaButti K."/>
            <person name="Larrondo L.F."/>
            <person name="Lindquist E."/>
            <person name="Ling A."/>
            <person name="Lombard V."/>
            <person name="Lucas S."/>
            <person name="Lundell T."/>
            <person name="Martin R."/>
            <person name="McLaughlin D.J."/>
            <person name="Morgenstern I."/>
            <person name="Morin E."/>
            <person name="Murat C."/>
            <person name="Nagy L.G."/>
            <person name="Nolan M."/>
            <person name="Ohm R.A."/>
            <person name="Patyshakuliyeva A."/>
            <person name="Rokas A."/>
            <person name="Ruiz-Duenas F.J."/>
            <person name="Sabat G."/>
            <person name="Salamov A."/>
            <person name="Samejima M."/>
            <person name="Schmutz J."/>
            <person name="Slot J.C."/>
            <person name="St John F."/>
            <person name="Stenlid J."/>
            <person name="Sun H."/>
            <person name="Sun S."/>
            <person name="Syed K."/>
            <person name="Tsang A."/>
            <person name="Wiebenga A."/>
            <person name="Young D."/>
            <person name="Pisabarro A."/>
            <person name="Eastwood D.C."/>
            <person name="Martin F."/>
            <person name="Cullen D."/>
            <person name="Grigoriev I.V."/>
            <person name="Hibbett D.S."/>
        </authorList>
    </citation>
    <scope>NUCLEOTIDE SEQUENCE [LARGE SCALE GENOMIC DNA]</scope>
    <source>
        <strain evidence="3 4">MD-104</strain>
    </source>
</reference>
<dbReference type="AlphaFoldDB" id="A0A2H3JY25"/>
<proteinExistence type="predicted"/>
<name>A0A2H3JY25_WOLCO</name>
<gene>
    <name evidence="3" type="ORF">WOLCODRAFT_152823</name>
</gene>
<evidence type="ECO:0000256" key="1">
    <source>
        <dbReference type="SAM" id="MobiDB-lite"/>
    </source>
</evidence>
<protein>
    <submittedName>
        <fullName evidence="3">Aldo/keto reductase</fullName>
    </submittedName>
</protein>
<dbReference type="Gene3D" id="3.20.20.100">
    <property type="entry name" value="NADP-dependent oxidoreductase domain"/>
    <property type="match status" value="1"/>
</dbReference>
<dbReference type="Proteomes" id="UP000218811">
    <property type="component" value="Unassembled WGS sequence"/>
</dbReference>
<dbReference type="PANTHER" id="PTHR11732">
    <property type="entry name" value="ALDO/KETO REDUCTASE"/>
    <property type="match status" value="1"/>
</dbReference>